<dbReference type="GO" id="GO:0000166">
    <property type="term" value="F:nucleotide binding"/>
    <property type="evidence" value="ECO:0007669"/>
    <property type="project" value="UniProtKB-KW"/>
</dbReference>
<dbReference type="Pfam" id="PF07683">
    <property type="entry name" value="CobW_C"/>
    <property type="match status" value="1"/>
</dbReference>
<dbReference type="Gene3D" id="3.30.1220.10">
    <property type="entry name" value="CobW-like, C-terminal domain"/>
    <property type="match status" value="1"/>
</dbReference>
<gene>
    <name evidence="4" type="ORF">N869_08990</name>
</gene>
<organism evidence="4 5">
    <name type="scientific">Cellulomonas bogoriensis 69B4 = DSM 16987</name>
    <dbReference type="NCBI Taxonomy" id="1386082"/>
    <lineage>
        <taxon>Bacteria</taxon>
        <taxon>Bacillati</taxon>
        <taxon>Actinomycetota</taxon>
        <taxon>Actinomycetes</taxon>
        <taxon>Micrococcales</taxon>
        <taxon>Cellulomonadaceae</taxon>
        <taxon>Cellulomonas</taxon>
    </lineage>
</organism>
<evidence type="ECO:0000256" key="1">
    <source>
        <dbReference type="ARBA" id="ARBA00022741"/>
    </source>
</evidence>
<dbReference type="InterPro" id="IPR036627">
    <property type="entry name" value="CobW-likC_sf"/>
</dbReference>
<evidence type="ECO:0000256" key="2">
    <source>
        <dbReference type="ARBA" id="ARBA00023186"/>
    </source>
</evidence>
<feature type="domain" description="CobW C-terminal" evidence="3">
    <location>
        <begin position="247"/>
        <end position="337"/>
    </location>
</feature>
<dbReference type="OrthoDB" id="9808822at2"/>
<dbReference type="AlphaFoldDB" id="A0A0A0C2T5"/>
<name>A0A0A0C2T5_9CELL</name>
<dbReference type="InterPro" id="IPR051927">
    <property type="entry name" value="Zn_Chap_cDPG_Synth"/>
</dbReference>
<keyword evidence="5" id="KW-1185">Reference proteome</keyword>
<comment type="caution">
    <text evidence="4">The sequence shown here is derived from an EMBL/GenBank/DDBJ whole genome shotgun (WGS) entry which is preliminary data.</text>
</comment>
<dbReference type="Proteomes" id="UP000054314">
    <property type="component" value="Unassembled WGS sequence"/>
</dbReference>
<evidence type="ECO:0000259" key="3">
    <source>
        <dbReference type="SMART" id="SM00833"/>
    </source>
</evidence>
<protein>
    <submittedName>
        <fullName evidence="4">Cobalamin biosynthesis protein CobW</fullName>
    </submittedName>
</protein>
<proteinExistence type="predicted"/>
<keyword evidence="2" id="KW-0143">Chaperone</keyword>
<dbReference type="PANTHER" id="PTHR43603">
    <property type="entry name" value="COBW DOMAIN-CONTAINING PROTEIN DDB_G0274527"/>
    <property type="match status" value="1"/>
</dbReference>
<dbReference type="SMART" id="SM00833">
    <property type="entry name" value="CobW_C"/>
    <property type="match status" value="1"/>
</dbReference>
<dbReference type="PANTHER" id="PTHR43603:SF1">
    <property type="entry name" value="ZINC-REGULATED GTPASE METALLOPROTEIN ACTIVATOR 1"/>
    <property type="match status" value="1"/>
</dbReference>
<sequence length="368" mass="39682">MARHLPLTALATVDPVLRDSVVFGMVTDAPGTVVLRHDIVDDDGDGAIRRVVLDHTGVVEDVLVPLEHACLSCAVREDAIPVLRDLASQGRWSALVLALPVSAESLPVARALGWAARRGGDLPDVRLASVVGAVDVETCEHDLLGDDLLDERGLGLTEDDRRSVGEALAAQVGHVDVLVVAGERGAHPVGSDLLDHLRANDAVRVDGLHELDTAGLHRMRHDTRTAERRLDPVHAAPVQHAPTGNGVWSLDLRSPRPMHPERLLERIEDLGSGRLRSRGVFWVPDRPHSACVWDGAGGQLSIGELGPWRRRDPFTRLVYTGCGDEAPALRETFDSVILSDAEDARGLAPWLGAEDALAPWLGERSGAW</sequence>
<dbReference type="EMBL" id="AXCZ01000002">
    <property type="protein sequence ID" value="KGM14510.1"/>
    <property type="molecule type" value="Genomic_DNA"/>
</dbReference>
<evidence type="ECO:0000313" key="4">
    <source>
        <dbReference type="EMBL" id="KGM14510.1"/>
    </source>
</evidence>
<dbReference type="SUPFAM" id="SSF90002">
    <property type="entry name" value="Hypothetical protein YjiA, C-terminal domain"/>
    <property type="match status" value="1"/>
</dbReference>
<dbReference type="InterPro" id="IPR011629">
    <property type="entry name" value="CobW-like_C"/>
</dbReference>
<evidence type="ECO:0000313" key="5">
    <source>
        <dbReference type="Proteomes" id="UP000054314"/>
    </source>
</evidence>
<keyword evidence="1" id="KW-0547">Nucleotide-binding</keyword>
<dbReference type="RefSeq" id="WP_035056369.1">
    <property type="nucleotide sequence ID" value="NZ_AXCZ01000002.1"/>
</dbReference>
<accession>A0A0A0C2T5</accession>
<reference evidence="4 5" key="1">
    <citation type="submission" date="2013-08" db="EMBL/GenBank/DDBJ databases">
        <title>Genome sequencing of Cellulomonas bogoriensis 69B4.</title>
        <authorList>
            <person name="Chen F."/>
            <person name="Li Y."/>
            <person name="Wang G."/>
        </authorList>
    </citation>
    <scope>NUCLEOTIDE SEQUENCE [LARGE SCALE GENOMIC DNA]</scope>
    <source>
        <strain evidence="4 5">69B4</strain>
    </source>
</reference>